<keyword evidence="7" id="KW-1185">Reference proteome</keyword>
<keyword evidence="2" id="KW-1277">Toxin-antitoxin system</keyword>
<evidence type="ECO:0000313" key="6">
    <source>
        <dbReference type="EMBL" id="ASJ03777.1"/>
    </source>
</evidence>
<keyword evidence="1" id="KW-0597">Phosphoprotein</keyword>
<dbReference type="GO" id="GO:0110001">
    <property type="term" value="C:toxin-antitoxin complex"/>
    <property type="evidence" value="ECO:0007669"/>
    <property type="project" value="InterPro"/>
</dbReference>
<dbReference type="Pfam" id="PF01934">
    <property type="entry name" value="HepT-like"/>
    <property type="match status" value="1"/>
</dbReference>
<dbReference type="GO" id="GO:0004540">
    <property type="term" value="F:RNA nuclease activity"/>
    <property type="evidence" value="ECO:0007669"/>
    <property type="project" value="InterPro"/>
</dbReference>
<evidence type="ECO:0000256" key="3">
    <source>
        <dbReference type="ARBA" id="ARBA00022722"/>
    </source>
</evidence>
<evidence type="ECO:0000256" key="1">
    <source>
        <dbReference type="ARBA" id="ARBA00022553"/>
    </source>
</evidence>
<dbReference type="InterPro" id="IPR008201">
    <property type="entry name" value="HepT-like"/>
</dbReference>
<dbReference type="Gene3D" id="1.20.120.580">
    <property type="entry name" value="bsu32300-like"/>
    <property type="match status" value="1"/>
</dbReference>
<proteinExistence type="inferred from homology"/>
<dbReference type="EMBL" id="CP014862">
    <property type="protein sequence ID" value="ASJ03777.1"/>
    <property type="molecule type" value="Genomic_DNA"/>
</dbReference>
<dbReference type="KEGG" id="tprf:A3L09_08365"/>
<dbReference type="InterPro" id="IPR052379">
    <property type="entry name" value="Type_VII_TA_RNase"/>
</dbReference>
<dbReference type="PANTHER" id="PTHR33397:SF5">
    <property type="entry name" value="RNASE YUTE-RELATED"/>
    <property type="match status" value="1"/>
</dbReference>
<accession>A0A2Z2MBG6</accession>
<gene>
    <name evidence="6" type="ORF">A3L09_08365</name>
</gene>
<dbReference type="PANTHER" id="PTHR33397">
    <property type="entry name" value="UPF0331 PROTEIN YUTE"/>
    <property type="match status" value="1"/>
</dbReference>
<evidence type="ECO:0000256" key="4">
    <source>
        <dbReference type="ARBA" id="ARBA00022801"/>
    </source>
</evidence>
<keyword evidence="4" id="KW-0378">Hydrolase</keyword>
<evidence type="ECO:0008006" key="8">
    <source>
        <dbReference type="Google" id="ProtNLM"/>
    </source>
</evidence>
<evidence type="ECO:0000313" key="7">
    <source>
        <dbReference type="Proteomes" id="UP000250179"/>
    </source>
</evidence>
<dbReference type="InterPro" id="IPR037038">
    <property type="entry name" value="HepT-like_sf"/>
</dbReference>
<dbReference type="AlphaFoldDB" id="A0A2Z2MBG6"/>
<comment type="similarity">
    <text evidence="5">Belongs to the HepT RNase toxin family.</text>
</comment>
<evidence type="ECO:0000256" key="2">
    <source>
        <dbReference type="ARBA" id="ARBA00022649"/>
    </source>
</evidence>
<dbReference type="Proteomes" id="UP000250179">
    <property type="component" value="Chromosome"/>
</dbReference>
<sequence>MPSTAEEFENLGLLKDGIYKRLEFSIQLILDTLSAIGRKNGIIAVSYADMIAGLKERGILPEELAEKASFLKDLREILIYDYDLMDDGIAFRNMDEYLEHIESLLNFIRGAVG</sequence>
<protein>
    <recommendedName>
        <fullName evidence="8">DUF86 domain-containing protein</fullName>
    </recommendedName>
</protein>
<name>A0A2Z2MBG6_THEPR</name>
<reference evidence="6 7" key="1">
    <citation type="submission" date="2016-03" db="EMBL/GenBank/DDBJ databases">
        <title>Complete genome sequence of Thermococcus profundus strain DT5432.</title>
        <authorList>
            <person name="Oger P.M."/>
        </authorList>
    </citation>
    <scope>NUCLEOTIDE SEQUENCE [LARGE SCALE GENOMIC DNA]</scope>
    <source>
        <strain evidence="6 7">DT 5432</strain>
    </source>
</reference>
<dbReference type="GO" id="GO:0016787">
    <property type="term" value="F:hydrolase activity"/>
    <property type="evidence" value="ECO:0007669"/>
    <property type="project" value="UniProtKB-KW"/>
</dbReference>
<evidence type="ECO:0000256" key="5">
    <source>
        <dbReference type="ARBA" id="ARBA00024207"/>
    </source>
</evidence>
<keyword evidence="3" id="KW-0540">Nuclease</keyword>
<organism evidence="6 7">
    <name type="scientific">Thermococcus profundus</name>
    <dbReference type="NCBI Taxonomy" id="49899"/>
    <lineage>
        <taxon>Archaea</taxon>
        <taxon>Methanobacteriati</taxon>
        <taxon>Methanobacteriota</taxon>
        <taxon>Thermococci</taxon>
        <taxon>Thermococcales</taxon>
        <taxon>Thermococcaceae</taxon>
        <taxon>Thermococcus</taxon>
    </lineage>
</organism>